<protein>
    <submittedName>
        <fullName evidence="3">Pimeloyl-ACP methyl ester carboxylesterase</fullName>
    </submittedName>
</protein>
<dbReference type="PRINTS" id="PR00111">
    <property type="entry name" value="ABHYDROLASE"/>
</dbReference>
<dbReference type="InterPro" id="IPR029058">
    <property type="entry name" value="AB_hydrolase_fold"/>
</dbReference>
<dbReference type="InterPro" id="IPR050471">
    <property type="entry name" value="AB_hydrolase"/>
</dbReference>
<dbReference type="Gene3D" id="3.40.50.1820">
    <property type="entry name" value="alpha/beta hydrolase"/>
    <property type="match status" value="1"/>
</dbReference>
<gene>
    <name evidence="3" type="ORF">JOF54_000086</name>
</gene>
<keyword evidence="4" id="KW-1185">Reference proteome</keyword>
<dbReference type="Pfam" id="PF00561">
    <property type="entry name" value="Abhydrolase_1"/>
    <property type="match status" value="1"/>
</dbReference>
<dbReference type="EMBL" id="JAGIOB010000001">
    <property type="protein sequence ID" value="MBP2415164.1"/>
    <property type="molecule type" value="Genomic_DNA"/>
</dbReference>
<dbReference type="InterPro" id="IPR013595">
    <property type="entry name" value="Pept_S33_TAP-like_C"/>
</dbReference>
<dbReference type="Proteomes" id="UP000758168">
    <property type="component" value="Unassembled WGS sequence"/>
</dbReference>
<evidence type="ECO:0000259" key="1">
    <source>
        <dbReference type="Pfam" id="PF00561"/>
    </source>
</evidence>
<evidence type="ECO:0000313" key="4">
    <source>
        <dbReference type="Proteomes" id="UP000758168"/>
    </source>
</evidence>
<feature type="domain" description="Peptidase S33 tripeptidyl aminopeptidase-like C-terminal" evidence="2">
    <location>
        <begin position="233"/>
        <end position="274"/>
    </location>
</feature>
<accession>A0ABS4Z286</accession>
<evidence type="ECO:0000259" key="2">
    <source>
        <dbReference type="Pfam" id="PF08386"/>
    </source>
</evidence>
<evidence type="ECO:0000313" key="3">
    <source>
        <dbReference type="EMBL" id="MBP2415164.1"/>
    </source>
</evidence>
<dbReference type="SUPFAM" id="SSF53474">
    <property type="entry name" value="alpha/beta-Hydrolases"/>
    <property type="match status" value="1"/>
</dbReference>
<dbReference type="RefSeq" id="WP_210051954.1">
    <property type="nucleotide sequence ID" value="NZ_BAAAMH010000008.1"/>
</dbReference>
<proteinExistence type="predicted"/>
<organism evidence="3 4">
    <name type="scientific">Microlunatus capsulatus</name>
    <dbReference type="NCBI Taxonomy" id="99117"/>
    <lineage>
        <taxon>Bacteria</taxon>
        <taxon>Bacillati</taxon>
        <taxon>Actinomycetota</taxon>
        <taxon>Actinomycetes</taxon>
        <taxon>Propionibacteriales</taxon>
        <taxon>Propionibacteriaceae</taxon>
        <taxon>Microlunatus</taxon>
    </lineage>
</organism>
<feature type="domain" description="AB hydrolase-1" evidence="1">
    <location>
        <begin position="32"/>
        <end position="166"/>
    </location>
</feature>
<reference evidence="3 4" key="1">
    <citation type="submission" date="2021-03" db="EMBL/GenBank/DDBJ databases">
        <title>Sequencing the genomes of 1000 actinobacteria strains.</title>
        <authorList>
            <person name="Klenk H.-P."/>
        </authorList>
    </citation>
    <scope>NUCLEOTIDE SEQUENCE [LARGE SCALE GENOMIC DNA]</scope>
    <source>
        <strain evidence="3 4">DSM 12936</strain>
    </source>
</reference>
<comment type="caution">
    <text evidence="3">The sequence shown here is derived from an EMBL/GenBank/DDBJ whole genome shotgun (WGS) entry which is preliminary data.</text>
</comment>
<dbReference type="Pfam" id="PF08386">
    <property type="entry name" value="Abhydrolase_4"/>
    <property type="match status" value="1"/>
</dbReference>
<dbReference type="PANTHER" id="PTHR43433:SF5">
    <property type="entry name" value="AB HYDROLASE-1 DOMAIN-CONTAINING PROTEIN"/>
    <property type="match status" value="1"/>
</dbReference>
<dbReference type="PANTHER" id="PTHR43433">
    <property type="entry name" value="HYDROLASE, ALPHA/BETA FOLD FAMILY PROTEIN"/>
    <property type="match status" value="1"/>
</dbReference>
<dbReference type="InterPro" id="IPR000073">
    <property type="entry name" value="AB_hydrolase_1"/>
</dbReference>
<name>A0ABS4Z286_9ACTN</name>
<sequence>MAPAPSGAGERLLDLGDGVELCVETFGQPDDPTVLLVGGAAQSMVWWETAFCRRLAAGGRHVVRYDHRETGRSTTSPAGRPRGTAADLAEDPATILRALDAGAAHVVGLSLGGGLAQVLAVRHPSLVATLTLVATTAAGPGDGTPLPGPSAAVVEAAEHPPPDPDWSDRDAVLAHRVDVERPCAGALGFDEARVRRLAGLELDRTADPAASLANHFLLADDPWPDGATLADVGARTLVLHGTTDPVFPLEHGRALARRLPRAALVELPGAGHEQPPPPLWDLAVTALLRHTGG</sequence>